<proteinExistence type="predicted"/>
<organism evidence="2 3">
    <name type="scientific">Reichenbachiella agarivorans</name>
    <dbReference type="NCBI Taxonomy" id="2979464"/>
    <lineage>
        <taxon>Bacteria</taxon>
        <taxon>Pseudomonadati</taxon>
        <taxon>Bacteroidota</taxon>
        <taxon>Cytophagia</taxon>
        <taxon>Cytophagales</taxon>
        <taxon>Reichenbachiellaceae</taxon>
        <taxon>Reichenbachiella</taxon>
    </lineage>
</organism>
<keyword evidence="1" id="KW-0732">Signal</keyword>
<reference evidence="2" key="1">
    <citation type="submission" date="2022-09" db="EMBL/GenBank/DDBJ databases">
        <title>Comparative genomics and taxonomic characterization of three novel marine species of genus Reichenbachiella exhibiting antioxidant and polysaccharide degradation activities.</title>
        <authorList>
            <person name="Muhammad N."/>
            <person name="Lee Y.-J."/>
            <person name="Ko J."/>
            <person name="Kim S.-G."/>
        </authorList>
    </citation>
    <scope>NUCLEOTIDE SEQUENCE</scope>
    <source>
        <strain evidence="2">BKB1-1</strain>
    </source>
</reference>
<accession>A0ABY6CSJ8</accession>
<evidence type="ECO:0000313" key="2">
    <source>
        <dbReference type="EMBL" id="UXP31260.1"/>
    </source>
</evidence>
<evidence type="ECO:0000313" key="3">
    <source>
        <dbReference type="Proteomes" id="UP001065174"/>
    </source>
</evidence>
<keyword evidence="3" id="KW-1185">Reference proteome</keyword>
<evidence type="ECO:0000256" key="1">
    <source>
        <dbReference type="SAM" id="SignalP"/>
    </source>
</evidence>
<gene>
    <name evidence="2" type="ORF">N6H18_12965</name>
</gene>
<dbReference type="RefSeq" id="WP_262308700.1">
    <property type="nucleotide sequence ID" value="NZ_CP106679.1"/>
</dbReference>
<dbReference type="Proteomes" id="UP001065174">
    <property type="component" value="Chromosome"/>
</dbReference>
<protein>
    <submittedName>
        <fullName evidence="2">Uncharacterized protein</fullName>
    </submittedName>
</protein>
<feature type="chain" id="PRO_5045661628" evidence="1">
    <location>
        <begin position="22"/>
        <end position="102"/>
    </location>
</feature>
<feature type="signal peptide" evidence="1">
    <location>
        <begin position="1"/>
        <end position="21"/>
    </location>
</feature>
<sequence>MSKKYLILTILMMLFCFAAMCQDSAQGKGTTKDDAKKEQAFHIHQHVMVTMSDGRQVEAVVHGHISKNKYWVREYHGGKQGKVKAKYMRPMSEQEVADLKKK</sequence>
<name>A0ABY6CSJ8_9BACT</name>
<dbReference type="EMBL" id="CP106679">
    <property type="protein sequence ID" value="UXP31260.1"/>
    <property type="molecule type" value="Genomic_DNA"/>
</dbReference>